<dbReference type="Proteomes" id="UP000008820">
    <property type="component" value="Chromosome 1"/>
</dbReference>
<protein>
    <submittedName>
        <fullName evidence="2">Uncharacterized protein</fullName>
    </submittedName>
</protein>
<reference evidence="2" key="2">
    <citation type="submission" date="2020-05" db="UniProtKB">
        <authorList>
            <consortium name="EnsemblMetazoa"/>
        </authorList>
    </citation>
    <scope>IDENTIFICATION</scope>
    <source>
        <strain evidence="2">LVP_AGWG</strain>
    </source>
</reference>
<dbReference type="GO" id="GO:0003677">
    <property type="term" value="F:DNA binding"/>
    <property type="evidence" value="ECO:0007669"/>
    <property type="project" value="InterPro"/>
</dbReference>
<keyword evidence="3" id="KW-1185">Reference proteome</keyword>
<dbReference type="InParanoid" id="A0A6I8U056"/>
<dbReference type="GO" id="GO:0005634">
    <property type="term" value="C:nucleus"/>
    <property type="evidence" value="ECO:0007669"/>
    <property type="project" value="UniProtKB-SubCell"/>
</dbReference>
<evidence type="ECO:0000313" key="3">
    <source>
        <dbReference type="Proteomes" id="UP000008820"/>
    </source>
</evidence>
<dbReference type="InterPro" id="IPR009057">
    <property type="entry name" value="Homeodomain-like_sf"/>
</dbReference>
<comment type="subcellular location">
    <subcellularLocation>
        <location evidence="1">Nucleus</location>
    </subcellularLocation>
</comment>
<dbReference type="PANTHER" id="PTHR46068">
    <property type="entry name" value="PROTEIN CBG27172"/>
    <property type="match status" value="1"/>
</dbReference>
<dbReference type="OrthoDB" id="7787442at2759"/>
<dbReference type="InterPro" id="IPR001523">
    <property type="entry name" value="Paired_dom"/>
</dbReference>
<dbReference type="InterPro" id="IPR036397">
    <property type="entry name" value="RNaseH_sf"/>
</dbReference>
<name>A0A6I8U056_AEDAE</name>
<dbReference type="AlphaFoldDB" id="A0A6I8U056"/>
<sequence length="205" mass="23811">MDLEEKRSAVIALLRAGKRQKDIVRELSDLRVCRSFVYSTVKRNLETGSTKKRYGGGRRATVVTPAMVKIVKKRLERNPRRSATKLAEDFNISDRMKQKQERLRRAKSLLKRAAEGKLENILFTDEKLFTVQQFVNKQNDRVWLPERSRTRADVLTATRRQKPASVMVWARITRDGRTPLVFVSEGVKINQNTYRELVLQNVVEP</sequence>
<dbReference type="SUPFAM" id="SSF46689">
    <property type="entry name" value="Homeodomain-like"/>
    <property type="match status" value="1"/>
</dbReference>
<dbReference type="GO" id="GO:0006355">
    <property type="term" value="P:regulation of DNA-templated transcription"/>
    <property type="evidence" value="ECO:0007669"/>
    <property type="project" value="InterPro"/>
</dbReference>
<dbReference type="PANTHER" id="PTHR46068:SF1">
    <property type="entry name" value="TRANSPOSASE IS30-LIKE HTH DOMAIN-CONTAINING PROTEIN"/>
    <property type="match status" value="1"/>
</dbReference>
<evidence type="ECO:0000256" key="1">
    <source>
        <dbReference type="ARBA" id="ARBA00004123"/>
    </source>
</evidence>
<dbReference type="EnsemblMetazoa" id="AAEL021130-RA">
    <property type="protein sequence ID" value="AAEL021130-PA"/>
    <property type="gene ID" value="AAEL021130"/>
</dbReference>
<organism evidence="2 3">
    <name type="scientific">Aedes aegypti</name>
    <name type="common">Yellowfever mosquito</name>
    <name type="synonym">Culex aegypti</name>
    <dbReference type="NCBI Taxonomy" id="7159"/>
    <lineage>
        <taxon>Eukaryota</taxon>
        <taxon>Metazoa</taxon>
        <taxon>Ecdysozoa</taxon>
        <taxon>Arthropoda</taxon>
        <taxon>Hexapoda</taxon>
        <taxon>Insecta</taxon>
        <taxon>Pterygota</taxon>
        <taxon>Neoptera</taxon>
        <taxon>Endopterygota</taxon>
        <taxon>Diptera</taxon>
        <taxon>Nematocera</taxon>
        <taxon>Culicoidea</taxon>
        <taxon>Culicidae</taxon>
        <taxon>Culicinae</taxon>
        <taxon>Aedini</taxon>
        <taxon>Aedes</taxon>
        <taxon>Stegomyia</taxon>
    </lineage>
</organism>
<gene>
    <name evidence="2" type="primary">110674340</name>
</gene>
<dbReference type="Gene3D" id="3.30.420.10">
    <property type="entry name" value="Ribonuclease H-like superfamily/Ribonuclease H"/>
    <property type="match status" value="1"/>
</dbReference>
<accession>A0A6I8U056</accession>
<dbReference type="Pfam" id="PF00292">
    <property type="entry name" value="PAX"/>
    <property type="match status" value="1"/>
</dbReference>
<evidence type="ECO:0000313" key="2">
    <source>
        <dbReference type="EnsemblMetazoa" id="AAEL021130-PA"/>
    </source>
</evidence>
<reference evidence="2 3" key="1">
    <citation type="submission" date="2017-06" db="EMBL/GenBank/DDBJ databases">
        <title>Aedes aegypti genome working group (AGWG) sequencing and assembly.</title>
        <authorList>
            <consortium name="Aedes aegypti Genome Working Group (AGWG)"/>
            <person name="Matthews B.J."/>
        </authorList>
    </citation>
    <scope>NUCLEOTIDE SEQUENCE [LARGE SCALE GENOMIC DNA]</scope>
    <source>
        <strain evidence="2 3">LVP_AGWG</strain>
    </source>
</reference>
<proteinExistence type="predicted"/>